<dbReference type="InterPro" id="IPR008893">
    <property type="entry name" value="WGR_domain"/>
</dbReference>
<evidence type="ECO:0000256" key="1">
    <source>
        <dbReference type="SAM" id="MobiDB-lite"/>
    </source>
</evidence>
<name>A0A418MMK0_9ACTN</name>
<dbReference type="Pfam" id="PF05406">
    <property type="entry name" value="WGR"/>
    <property type="match status" value="1"/>
</dbReference>
<evidence type="ECO:0000259" key="2">
    <source>
        <dbReference type="Pfam" id="PF05406"/>
    </source>
</evidence>
<dbReference type="InterPro" id="IPR036930">
    <property type="entry name" value="WGR_dom_sf"/>
</dbReference>
<dbReference type="EMBL" id="QXEC01000053">
    <property type="protein sequence ID" value="RIV29805.1"/>
    <property type="molecule type" value="Genomic_DNA"/>
</dbReference>
<keyword evidence="4" id="KW-1185">Reference proteome</keyword>
<accession>A0A418MMK0</accession>
<sequence>MLGADRGPAGLQSGDEPGGGNVVVRRWGRVGDRGSSHRVTSAGSAVDSRLPVRSAS</sequence>
<organism evidence="3 4">
    <name type="scientific">Micromonospora radicis</name>
    <dbReference type="NCBI Taxonomy" id="1894971"/>
    <lineage>
        <taxon>Bacteria</taxon>
        <taxon>Bacillati</taxon>
        <taxon>Actinomycetota</taxon>
        <taxon>Actinomycetes</taxon>
        <taxon>Micromonosporales</taxon>
        <taxon>Micromonosporaceae</taxon>
        <taxon>Micromonospora</taxon>
    </lineage>
</organism>
<dbReference type="Proteomes" id="UP000283832">
    <property type="component" value="Unassembled WGS sequence"/>
</dbReference>
<feature type="domain" description="WGR" evidence="2">
    <location>
        <begin position="18"/>
        <end position="39"/>
    </location>
</feature>
<comment type="caution">
    <text evidence="3">The sequence shown here is derived from an EMBL/GenBank/DDBJ whole genome shotgun (WGS) entry which is preliminary data.</text>
</comment>
<gene>
    <name evidence="3" type="ORF">D2L64_26700</name>
</gene>
<evidence type="ECO:0000313" key="4">
    <source>
        <dbReference type="Proteomes" id="UP000283832"/>
    </source>
</evidence>
<dbReference type="AlphaFoldDB" id="A0A418MMK0"/>
<protein>
    <submittedName>
        <fullName evidence="3">WGR domain-containing protein</fullName>
    </submittedName>
</protein>
<proteinExistence type="predicted"/>
<reference evidence="3 4" key="1">
    <citation type="submission" date="2018-08" db="EMBL/GenBank/DDBJ databases">
        <title>Jishengella sp. nov., isolated from a root of Azadirachta indica A. Juss. var. siamensis Valenton.</title>
        <authorList>
            <person name="Kuncharoen N."/>
            <person name="Tanasupawat S."/>
            <person name="Kudo T."/>
            <person name="Ohkuma M."/>
        </authorList>
    </citation>
    <scope>NUCLEOTIDE SEQUENCE [LARGE SCALE GENOMIC DNA]</scope>
    <source>
        <strain evidence="3 4">AZ1-13</strain>
    </source>
</reference>
<feature type="region of interest" description="Disordered" evidence="1">
    <location>
        <begin position="1"/>
        <end position="56"/>
    </location>
</feature>
<evidence type="ECO:0000313" key="3">
    <source>
        <dbReference type="EMBL" id="RIV29805.1"/>
    </source>
</evidence>
<dbReference type="SUPFAM" id="SSF142921">
    <property type="entry name" value="WGR domain-like"/>
    <property type="match status" value="1"/>
</dbReference>